<comment type="caution">
    <text evidence="4">The sequence shown here is derived from an EMBL/GenBank/DDBJ whole genome shotgun (WGS) entry which is preliminary data.</text>
</comment>
<dbReference type="InterPro" id="IPR027806">
    <property type="entry name" value="HARBI1_dom"/>
</dbReference>
<evidence type="ECO:0000256" key="1">
    <source>
        <dbReference type="ARBA" id="ARBA00001968"/>
    </source>
</evidence>
<dbReference type="AlphaFoldDB" id="A0AAQ4FHK4"/>
<organism evidence="4 5">
    <name type="scientific">Amblyomma americanum</name>
    <name type="common">Lone star tick</name>
    <dbReference type="NCBI Taxonomy" id="6943"/>
    <lineage>
        <taxon>Eukaryota</taxon>
        <taxon>Metazoa</taxon>
        <taxon>Ecdysozoa</taxon>
        <taxon>Arthropoda</taxon>
        <taxon>Chelicerata</taxon>
        <taxon>Arachnida</taxon>
        <taxon>Acari</taxon>
        <taxon>Parasitiformes</taxon>
        <taxon>Ixodida</taxon>
        <taxon>Ixodoidea</taxon>
        <taxon>Ixodidae</taxon>
        <taxon>Amblyomminae</taxon>
        <taxon>Amblyomma</taxon>
    </lineage>
</organism>
<evidence type="ECO:0000313" key="4">
    <source>
        <dbReference type="EMBL" id="KAK8786679.1"/>
    </source>
</evidence>
<protein>
    <recommendedName>
        <fullName evidence="3">DDE Tnp4 domain-containing protein</fullName>
    </recommendedName>
</protein>
<evidence type="ECO:0000256" key="2">
    <source>
        <dbReference type="ARBA" id="ARBA00022723"/>
    </source>
</evidence>
<keyword evidence="2" id="KW-0479">Metal-binding</keyword>
<dbReference type="EMBL" id="JARKHS020002533">
    <property type="protein sequence ID" value="KAK8786679.1"/>
    <property type="molecule type" value="Genomic_DNA"/>
</dbReference>
<gene>
    <name evidence="4" type="ORF">V5799_023545</name>
</gene>
<accession>A0AAQ4FHK4</accession>
<evidence type="ECO:0000259" key="3">
    <source>
        <dbReference type="Pfam" id="PF13359"/>
    </source>
</evidence>
<proteinExistence type="predicted"/>
<comment type="cofactor">
    <cofactor evidence="1">
        <name>a divalent metal cation</name>
        <dbReference type="ChEBI" id="CHEBI:60240"/>
    </cofactor>
</comment>
<keyword evidence="5" id="KW-1185">Reference proteome</keyword>
<name>A0AAQ4FHK4_AMBAM</name>
<dbReference type="Pfam" id="PF13359">
    <property type="entry name" value="DDE_Tnp_4"/>
    <property type="match status" value="1"/>
</dbReference>
<dbReference type="Proteomes" id="UP001321473">
    <property type="component" value="Unassembled WGS sequence"/>
</dbReference>
<feature type="domain" description="DDE Tnp4" evidence="3">
    <location>
        <begin position="172"/>
        <end position="301"/>
    </location>
</feature>
<dbReference type="PANTHER" id="PTHR34615">
    <property type="entry name" value="PX DOMAIN-CONTAINING PROTEIN"/>
    <property type="match status" value="1"/>
</dbReference>
<dbReference type="GO" id="GO:0046872">
    <property type="term" value="F:metal ion binding"/>
    <property type="evidence" value="ECO:0007669"/>
    <property type="project" value="UniProtKB-KW"/>
</dbReference>
<reference evidence="4 5" key="1">
    <citation type="journal article" date="2023" name="Arcadia Sci">
        <title>De novo assembly of a long-read Amblyomma americanum tick genome.</title>
        <authorList>
            <person name="Chou S."/>
            <person name="Poskanzer K.E."/>
            <person name="Rollins M."/>
            <person name="Thuy-Boun P.S."/>
        </authorList>
    </citation>
    <scope>NUCLEOTIDE SEQUENCE [LARGE SCALE GENOMIC DNA]</scope>
    <source>
        <strain evidence="4">F_SG_1</strain>
        <tissue evidence="4">Salivary glands</tissue>
    </source>
</reference>
<sequence length="321" mass="36513">MPKSILQDPLLLSRLKWSKIEDLLCLEVFGETRRDPLSVRGLINIDAMDSGVFRTYFRFEKDDLRKLQSALRIPEMVVTPQKVSVPGHEALCTTLRRLAYPNRLCDLEDLFGRHSSALSSLTNEVLRHVDECFFHLLDDFNNHKWLNLNTLEKFSQAIHAKGAPLTNCWAFIDGTARAICRPSRDQKLYFSGHKRFHALKYQSIMCPNGIICQLDGSYPGSKHDAGNFGISKVYSKLEKLVQGQSYCIYGDPAYSLRPLLLTPYGGVSLTPEQCEFNKAMSGVRQAVEWGFCKIAGLFAFVDFKENQKLLVWCPGIALLWR</sequence>
<evidence type="ECO:0000313" key="5">
    <source>
        <dbReference type="Proteomes" id="UP001321473"/>
    </source>
</evidence>
<dbReference type="PANTHER" id="PTHR34615:SF1">
    <property type="entry name" value="PX DOMAIN-CONTAINING PROTEIN"/>
    <property type="match status" value="1"/>
</dbReference>